<name>A0A9D4L8F8_DREPO</name>
<reference evidence="1" key="1">
    <citation type="journal article" date="2019" name="bioRxiv">
        <title>The Genome of the Zebra Mussel, Dreissena polymorpha: A Resource for Invasive Species Research.</title>
        <authorList>
            <person name="McCartney M.A."/>
            <person name="Auch B."/>
            <person name="Kono T."/>
            <person name="Mallez S."/>
            <person name="Zhang Y."/>
            <person name="Obille A."/>
            <person name="Becker A."/>
            <person name="Abrahante J.E."/>
            <person name="Garbe J."/>
            <person name="Badalamenti J.P."/>
            <person name="Herman A."/>
            <person name="Mangelson H."/>
            <person name="Liachko I."/>
            <person name="Sullivan S."/>
            <person name="Sone E.D."/>
            <person name="Koren S."/>
            <person name="Silverstein K.A.T."/>
            <person name="Beckman K.B."/>
            <person name="Gohl D.M."/>
        </authorList>
    </citation>
    <scope>NUCLEOTIDE SEQUENCE</scope>
    <source>
        <strain evidence="1">Duluth1</strain>
        <tissue evidence="1">Whole animal</tissue>
    </source>
</reference>
<evidence type="ECO:0000313" key="1">
    <source>
        <dbReference type="EMBL" id="KAH3852492.1"/>
    </source>
</evidence>
<sequence length="122" mass="13307">MCSFPTLRSRLPVTRRLPVSRGLFWFDTGCIQTFSLFSLVGKVVHTDAISNNQHPVIQILGVTEELPGVGNTSHVELKSCKVRCKTGMGSTSNVELKSCKVICKTGVGRTSHGELKSCKVRS</sequence>
<dbReference type="AlphaFoldDB" id="A0A9D4L8F8"/>
<dbReference type="Proteomes" id="UP000828390">
    <property type="component" value="Unassembled WGS sequence"/>
</dbReference>
<proteinExistence type="predicted"/>
<keyword evidence="2" id="KW-1185">Reference proteome</keyword>
<protein>
    <submittedName>
        <fullName evidence="1">Uncharacterized protein</fullName>
    </submittedName>
</protein>
<reference evidence="1" key="2">
    <citation type="submission" date="2020-11" db="EMBL/GenBank/DDBJ databases">
        <authorList>
            <person name="McCartney M.A."/>
            <person name="Auch B."/>
            <person name="Kono T."/>
            <person name="Mallez S."/>
            <person name="Becker A."/>
            <person name="Gohl D.M."/>
            <person name="Silverstein K.A.T."/>
            <person name="Koren S."/>
            <person name="Bechman K.B."/>
            <person name="Herman A."/>
            <person name="Abrahante J.E."/>
            <person name="Garbe J."/>
        </authorList>
    </citation>
    <scope>NUCLEOTIDE SEQUENCE</scope>
    <source>
        <strain evidence="1">Duluth1</strain>
        <tissue evidence="1">Whole animal</tissue>
    </source>
</reference>
<accession>A0A9D4L8F8</accession>
<dbReference type="EMBL" id="JAIWYP010000003">
    <property type="protein sequence ID" value="KAH3852492.1"/>
    <property type="molecule type" value="Genomic_DNA"/>
</dbReference>
<organism evidence="1 2">
    <name type="scientific">Dreissena polymorpha</name>
    <name type="common">Zebra mussel</name>
    <name type="synonym">Mytilus polymorpha</name>
    <dbReference type="NCBI Taxonomy" id="45954"/>
    <lineage>
        <taxon>Eukaryota</taxon>
        <taxon>Metazoa</taxon>
        <taxon>Spiralia</taxon>
        <taxon>Lophotrochozoa</taxon>
        <taxon>Mollusca</taxon>
        <taxon>Bivalvia</taxon>
        <taxon>Autobranchia</taxon>
        <taxon>Heteroconchia</taxon>
        <taxon>Euheterodonta</taxon>
        <taxon>Imparidentia</taxon>
        <taxon>Neoheterodontei</taxon>
        <taxon>Myida</taxon>
        <taxon>Dreissenoidea</taxon>
        <taxon>Dreissenidae</taxon>
        <taxon>Dreissena</taxon>
    </lineage>
</organism>
<evidence type="ECO:0000313" key="2">
    <source>
        <dbReference type="Proteomes" id="UP000828390"/>
    </source>
</evidence>
<comment type="caution">
    <text evidence="1">The sequence shown here is derived from an EMBL/GenBank/DDBJ whole genome shotgun (WGS) entry which is preliminary data.</text>
</comment>
<gene>
    <name evidence="1" type="ORF">DPMN_095002</name>
</gene>